<feature type="domain" description="DUF802" evidence="2">
    <location>
        <begin position="500"/>
        <end position="552"/>
    </location>
</feature>
<keyword evidence="1" id="KW-0812">Transmembrane</keyword>
<keyword evidence="1" id="KW-1133">Transmembrane helix</keyword>
<dbReference type="Pfam" id="PF05650">
    <property type="entry name" value="DUF802"/>
    <property type="match status" value="4"/>
</dbReference>
<dbReference type="RefSeq" id="WP_040052532.1">
    <property type="nucleotide sequence ID" value="NZ_FCNV02000004.1"/>
</dbReference>
<sequence length="821" mass="87255">MPRYLLNLAVFLAGLLAVCGIAIGYIGSNALAFAVTLVIGACYLAGAWELQRYQQTTQALAVAIDQSTSAPKSLGVWLDQVPASLRNAVRLRIEGERIALPGPALAPYLAGLLVLLGMLGTLLGMVATLRGTGAALESSTDLAAIRASLAAPVTGLGFAFGTSIAGVATSAMLGLLSTLCRRERLHVAQALDAKIATTLRTFTQSHQREESFRLLQRQTEIMPKLVDRLNAMMTAIEQQSVAANERQVANQTAFHANTETAYRRLATSVELSLKQSVADSARAASAALQPVMQATMDGIARETASLHANIEHAVARQLDGLSSGFEASTANVADIWNRSLAGHQAANESLVGKMDASLDRFALAFEQRSSSLVDNVSARLNDVSGELHLSVAKVADTLGQSLEKHEQASAALVTQAGASLDGFALAFEQRSTNLVDNVAARLNDVSGELHASVAKIADTLSQSVEKHDETSAALASQAGASLDRFAASIEARSTHLLDALSSRLESTSAGMSDAWRNALTEQQRSGEQLAMQHRDALDAAAQRFEQHSASLLRSIDDAHAKLRTDAASANEARLSAWTDALTAMAATLREEWQQSGALAEQREREILETLARTAREMSEEARSHASGTIAEIERLVQAASEAPKAAAEVIAELRQKLSDSMIRDTAMLDERSRLLATVETLLDAVNHASNEQRVAIDALVATSADMLTRAGTQFTEKVEAESGKIGAVAAHITGSAVEVASLGEAFGAAVDAFGASNETLVAHLQRIETALDKTLARSDEQLAYYVAQAREVIDLSMMSQKQIIENLQQIAAQRELAGARE</sequence>
<dbReference type="EMBL" id="FCNV02000004">
    <property type="protein sequence ID" value="SAL31062.1"/>
    <property type="molecule type" value="Genomic_DNA"/>
</dbReference>
<evidence type="ECO:0000256" key="1">
    <source>
        <dbReference type="SAM" id="Phobius"/>
    </source>
</evidence>
<evidence type="ECO:0000313" key="3">
    <source>
        <dbReference type="EMBL" id="SAL31062.1"/>
    </source>
</evidence>
<dbReference type="InterPro" id="IPR008520">
    <property type="entry name" value="DUF802"/>
</dbReference>
<proteinExistence type="predicted"/>
<name>A0A658QXN3_9BURK</name>
<keyword evidence="4" id="KW-1185">Reference proteome</keyword>
<keyword evidence="1" id="KW-0472">Membrane</keyword>
<organism evidence="3 4">
    <name type="scientific">Caballeronia concitans</name>
    <dbReference type="NCBI Taxonomy" id="1777133"/>
    <lineage>
        <taxon>Bacteria</taxon>
        <taxon>Pseudomonadati</taxon>
        <taxon>Pseudomonadota</taxon>
        <taxon>Betaproteobacteria</taxon>
        <taxon>Burkholderiales</taxon>
        <taxon>Burkholderiaceae</taxon>
        <taxon>Caballeronia</taxon>
    </lineage>
</organism>
<feature type="transmembrane region" description="Helical" evidence="1">
    <location>
        <begin position="105"/>
        <end position="129"/>
    </location>
</feature>
<feature type="transmembrane region" description="Helical" evidence="1">
    <location>
        <begin position="30"/>
        <end position="48"/>
    </location>
</feature>
<feature type="domain" description="DUF802" evidence="2">
    <location>
        <begin position="384"/>
        <end position="435"/>
    </location>
</feature>
<feature type="transmembrane region" description="Helical" evidence="1">
    <location>
        <begin position="149"/>
        <end position="176"/>
    </location>
</feature>
<dbReference type="Proteomes" id="UP000198263">
    <property type="component" value="Unassembled WGS sequence"/>
</dbReference>
<reference evidence="3 4" key="1">
    <citation type="submission" date="2016-01" db="EMBL/GenBank/DDBJ databases">
        <authorList>
            <person name="Peeters C."/>
        </authorList>
    </citation>
    <scope>NUCLEOTIDE SEQUENCE [LARGE SCALE GENOMIC DNA]</scope>
    <source>
        <strain evidence="3">LMG 29315</strain>
    </source>
</reference>
<dbReference type="OrthoDB" id="6053769at2"/>
<feature type="domain" description="DUF802" evidence="2">
    <location>
        <begin position="445"/>
        <end position="497"/>
    </location>
</feature>
<dbReference type="Gene3D" id="1.20.120.20">
    <property type="entry name" value="Apolipoprotein"/>
    <property type="match status" value="1"/>
</dbReference>
<evidence type="ECO:0000313" key="4">
    <source>
        <dbReference type="Proteomes" id="UP000198263"/>
    </source>
</evidence>
<gene>
    <name evidence="3" type="ORF">AWB72_02695</name>
</gene>
<comment type="caution">
    <text evidence="3">The sequence shown here is derived from an EMBL/GenBank/DDBJ whole genome shotgun (WGS) entry which is preliminary data.</text>
</comment>
<feature type="domain" description="DUF802" evidence="2">
    <location>
        <begin position="321"/>
        <end position="373"/>
    </location>
</feature>
<evidence type="ECO:0000259" key="2">
    <source>
        <dbReference type="Pfam" id="PF05650"/>
    </source>
</evidence>
<accession>A0A658QXN3</accession>
<dbReference type="AlphaFoldDB" id="A0A658QXN3"/>
<protein>
    <submittedName>
        <fullName evidence="3">Chemotaxis protein</fullName>
    </submittedName>
</protein>